<comment type="similarity">
    <text evidence="1">Belongs to the transferase hexapeptide repeat family.</text>
</comment>
<dbReference type="EMBL" id="NITV01000007">
    <property type="protein sequence ID" value="PDO85690.1"/>
    <property type="molecule type" value="Genomic_DNA"/>
</dbReference>
<dbReference type="InterPro" id="IPR001451">
    <property type="entry name" value="Hexapep"/>
</dbReference>
<dbReference type="InterPro" id="IPR011004">
    <property type="entry name" value="Trimer_LpxA-like_sf"/>
</dbReference>
<gene>
    <name evidence="5" type="ORF">BK796_14405</name>
</gene>
<evidence type="ECO:0000313" key="6">
    <source>
        <dbReference type="Proteomes" id="UP000219642"/>
    </source>
</evidence>
<evidence type="ECO:0000256" key="3">
    <source>
        <dbReference type="ARBA" id="ARBA00022737"/>
    </source>
</evidence>
<accession>A0ABX4INB7</accession>
<keyword evidence="6" id="KW-1185">Reference proteome</keyword>
<proteinExistence type="inferred from homology"/>
<keyword evidence="4" id="KW-0012">Acyltransferase</keyword>
<dbReference type="CDD" id="cd03354">
    <property type="entry name" value="LbH_SAT"/>
    <property type="match status" value="1"/>
</dbReference>
<reference evidence="5 6" key="1">
    <citation type="submission" date="2017-06" db="EMBL/GenBank/DDBJ databases">
        <title>Draft genome sequence of nitrogen-fixing Kosakonia pseudosacchari strain NN143 isolated from sugarcane roots.</title>
        <authorList>
            <person name="Li Y."/>
            <person name="Li S."/>
            <person name="Lin L."/>
            <person name="Wu X."/>
            <person name="Yang L."/>
            <person name="Li Y."/>
            <person name="An Q."/>
        </authorList>
    </citation>
    <scope>NUCLEOTIDE SEQUENCE [LARGE SCALE GENOMIC DNA]</scope>
    <source>
        <strain evidence="5 6">NN143</strain>
    </source>
</reference>
<dbReference type="PANTHER" id="PTHR42811">
    <property type="entry name" value="SERINE ACETYLTRANSFERASE"/>
    <property type="match status" value="1"/>
</dbReference>
<sequence>MYDELTQCLKAEVQKGKKSFSWGRTLHCALKCADRRFYFWFRVWGYLFKTNKYGLRKFAKHRMTKLNRKYSTDINPRACIGAGLKIVHFPGVVIRGNSVIGKNAVIRQGVTIGARNSTDEGLTIIGDNVEIGANSCIIGDISIGNNVTIGALSLINKNVSDNTIVFSQNSIVYRNKGDEESITLTSIRYSQAS</sequence>
<keyword evidence="2" id="KW-0808">Transferase</keyword>
<dbReference type="PROSITE" id="PS00101">
    <property type="entry name" value="HEXAPEP_TRANSFERASES"/>
    <property type="match status" value="1"/>
</dbReference>
<dbReference type="Pfam" id="PF14602">
    <property type="entry name" value="Hexapep_2"/>
    <property type="match status" value="1"/>
</dbReference>
<protein>
    <submittedName>
        <fullName evidence="5">Serine acetyltransferase</fullName>
    </submittedName>
</protein>
<evidence type="ECO:0000256" key="1">
    <source>
        <dbReference type="ARBA" id="ARBA00007274"/>
    </source>
</evidence>
<dbReference type="Pfam" id="PF00132">
    <property type="entry name" value="Hexapep"/>
    <property type="match status" value="1"/>
</dbReference>
<dbReference type="InterPro" id="IPR045304">
    <property type="entry name" value="LbH_SAT"/>
</dbReference>
<comment type="caution">
    <text evidence="5">The sequence shown here is derived from an EMBL/GenBank/DDBJ whole genome shotgun (WGS) entry which is preliminary data.</text>
</comment>
<organism evidence="5 6">
    <name type="scientific">Kosakonia pseudosacchari</name>
    <dbReference type="NCBI Taxonomy" id="1646340"/>
    <lineage>
        <taxon>Bacteria</taxon>
        <taxon>Pseudomonadati</taxon>
        <taxon>Pseudomonadota</taxon>
        <taxon>Gammaproteobacteria</taxon>
        <taxon>Enterobacterales</taxon>
        <taxon>Enterobacteriaceae</taxon>
        <taxon>Kosakonia</taxon>
    </lineage>
</organism>
<dbReference type="RefSeq" id="WP_097401061.1">
    <property type="nucleotide sequence ID" value="NZ_CP158850.1"/>
</dbReference>
<evidence type="ECO:0000256" key="4">
    <source>
        <dbReference type="ARBA" id="ARBA00023315"/>
    </source>
</evidence>
<dbReference type="SUPFAM" id="SSF51161">
    <property type="entry name" value="Trimeric LpxA-like enzymes"/>
    <property type="match status" value="1"/>
</dbReference>
<dbReference type="Proteomes" id="UP000219642">
    <property type="component" value="Unassembled WGS sequence"/>
</dbReference>
<name>A0ABX4INB7_9ENTR</name>
<dbReference type="InterPro" id="IPR018357">
    <property type="entry name" value="Hexapep_transf_CS"/>
</dbReference>
<evidence type="ECO:0000256" key="2">
    <source>
        <dbReference type="ARBA" id="ARBA00022679"/>
    </source>
</evidence>
<keyword evidence="3" id="KW-0677">Repeat</keyword>
<evidence type="ECO:0000313" key="5">
    <source>
        <dbReference type="EMBL" id="PDO85690.1"/>
    </source>
</evidence>
<dbReference type="Gene3D" id="2.160.10.10">
    <property type="entry name" value="Hexapeptide repeat proteins"/>
    <property type="match status" value="1"/>
</dbReference>